<dbReference type="Pfam" id="PF06512">
    <property type="entry name" value="Na_trans_assoc"/>
    <property type="match status" value="1"/>
</dbReference>
<feature type="domain" description="Ion transport" evidence="20">
    <location>
        <begin position="1189"/>
        <end position="1464"/>
    </location>
</feature>
<feature type="compositionally biased region" description="Basic and acidic residues" evidence="19">
    <location>
        <begin position="491"/>
        <end position="513"/>
    </location>
</feature>
<dbReference type="Gene3D" id="1.10.287.70">
    <property type="match status" value="4"/>
</dbReference>
<feature type="transmembrane region" description="Helical" evidence="17">
    <location>
        <begin position="733"/>
        <end position="757"/>
    </location>
</feature>
<dbReference type="GO" id="GO:0019228">
    <property type="term" value="P:neuronal action potential"/>
    <property type="evidence" value="ECO:0007669"/>
    <property type="project" value="TreeGrafter"/>
</dbReference>
<evidence type="ECO:0000256" key="10">
    <source>
        <dbReference type="ARBA" id="ARBA00023053"/>
    </source>
</evidence>
<dbReference type="GO" id="GO:0005248">
    <property type="term" value="F:voltage-gated sodium channel activity"/>
    <property type="evidence" value="ECO:0007669"/>
    <property type="project" value="InterPro"/>
</dbReference>
<dbReference type="Pfam" id="PF11933">
    <property type="entry name" value="Na_trans_cytopl"/>
    <property type="match status" value="1"/>
</dbReference>
<dbReference type="FunFam" id="1.10.287.70:FF:000006">
    <property type="entry name" value="Sodium channel protein"/>
    <property type="match status" value="1"/>
</dbReference>
<dbReference type="InterPro" id="IPR043203">
    <property type="entry name" value="VGCC_Ca_Na"/>
</dbReference>
<feature type="compositionally biased region" description="Basic residues" evidence="19">
    <location>
        <begin position="479"/>
        <end position="490"/>
    </location>
</feature>
<feature type="transmembrane region" description="Helical" evidence="17">
    <location>
        <begin position="852"/>
        <end position="880"/>
    </location>
</feature>
<dbReference type="GO" id="GO:0086010">
    <property type="term" value="P:membrane depolarization during action potential"/>
    <property type="evidence" value="ECO:0007669"/>
    <property type="project" value="TreeGrafter"/>
</dbReference>
<dbReference type="FunFam" id="1.20.120.350:FF:000004">
    <property type="entry name" value="Sodium channel protein"/>
    <property type="match status" value="1"/>
</dbReference>
<feature type="region of interest" description="Disordered" evidence="19">
    <location>
        <begin position="1102"/>
        <end position="1145"/>
    </location>
</feature>
<feature type="transmembrane region" description="Helical" evidence="17">
    <location>
        <begin position="201"/>
        <end position="222"/>
    </location>
</feature>
<evidence type="ECO:0000256" key="12">
    <source>
        <dbReference type="ARBA" id="ARBA00023136"/>
    </source>
</evidence>
<dbReference type="PRINTS" id="PR01664">
    <property type="entry name" value="NACHANNEL1"/>
</dbReference>
<feature type="compositionally biased region" description="Low complexity" evidence="19">
    <location>
        <begin position="456"/>
        <end position="476"/>
    </location>
</feature>
<feature type="transmembrane region" description="Helical" evidence="17">
    <location>
        <begin position="1630"/>
        <end position="1658"/>
    </location>
</feature>
<proteinExistence type="inferred from homology"/>
<feature type="transmembrane region" description="Helical" evidence="17">
    <location>
        <begin position="769"/>
        <end position="790"/>
    </location>
</feature>
<keyword evidence="5" id="KW-0597">Phosphoprotein</keyword>
<dbReference type="PANTHER" id="PTHR10037">
    <property type="entry name" value="VOLTAGE-GATED CATION CHANNEL CALCIUM AND SODIUM"/>
    <property type="match status" value="1"/>
</dbReference>
<dbReference type="PANTHER" id="PTHR10037:SF280">
    <property type="entry name" value="SODIUM CHANNEL PROTEIN TYPE 1 SUBUNIT ALPHA"/>
    <property type="match status" value="1"/>
</dbReference>
<keyword evidence="3 17" id="KW-0894">Sodium channel</keyword>
<evidence type="ECO:0000256" key="19">
    <source>
        <dbReference type="SAM" id="MobiDB-lite"/>
    </source>
</evidence>
<dbReference type="InterPro" id="IPR008051">
    <property type="entry name" value="Na_channel_a1su"/>
</dbReference>
<feature type="transmembrane region" description="Helical" evidence="17">
    <location>
        <begin position="1513"/>
        <end position="1531"/>
    </location>
</feature>
<keyword evidence="10 17" id="KW-0915">Sodium</keyword>
<dbReference type="InterPro" id="IPR027359">
    <property type="entry name" value="Volt_channel_dom_sf"/>
</dbReference>
<evidence type="ECO:0000256" key="14">
    <source>
        <dbReference type="ARBA" id="ARBA00023201"/>
    </source>
</evidence>
<comment type="subcellular location">
    <subcellularLocation>
        <location evidence="1 17">Cell membrane</location>
        <topology evidence="1 17">Multi-pass membrane protein</topology>
    </subcellularLocation>
</comment>
<dbReference type="Gene3D" id="1.20.5.1190">
    <property type="entry name" value="iswi atpase"/>
    <property type="match status" value="1"/>
</dbReference>
<evidence type="ECO:0000256" key="11">
    <source>
        <dbReference type="ARBA" id="ARBA00023065"/>
    </source>
</evidence>
<keyword evidence="7" id="KW-0677">Repeat</keyword>
<feature type="transmembrane region" description="Helical" evidence="17">
    <location>
        <begin position="228"/>
        <end position="248"/>
    </location>
</feature>
<dbReference type="FunFam" id="1.20.120.350:FF:000003">
    <property type="entry name" value="Voltage-dependent sodium channel"/>
    <property type="match status" value="1"/>
</dbReference>
<evidence type="ECO:0000256" key="17">
    <source>
        <dbReference type="RuleBase" id="RU361132"/>
    </source>
</evidence>
<dbReference type="FunFam" id="1.20.5.1190:FF:000001">
    <property type="entry name" value="Sodium channel protein"/>
    <property type="match status" value="1"/>
</dbReference>
<keyword evidence="14 17" id="KW-0739">Sodium transport</keyword>
<evidence type="ECO:0000259" key="20">
    <source>
        <dbReference type="Pfam" id="PF00520"/>
    </source>
</evidence>
<evidence type="ECO:0000256" key="15">
    <source>
        <dbReference type="ARBA" id="ARBA00023303"/>
    </source>
</evidence>
<evidence type="ECO:0000256" key="16">
    <source>
        <dbReference type="ARBA" id="ARBA00036239"/>
    </source>
</evidence>
<feature type="coiled-coil region" evidence="18">
    <location>
        <begin position="402"/>
        <end position="436"/>
    </location>
</feature>
<comment type="similarity">
    <text evidence="17">Belongs to the sodium channel (TC 1.A.1.10) family.</text>
</comment>
<evidence type="ECO:0000256" key="2">
    <source>
        <dbReference type="ARBA" id="ARBA00022448"/>
    </source>
</evidence>
<protein>
    <recommendedName>
        <fullName evidence="17">Sodium channel protein</fullName>
    </recommendedName>
</protein>
<feature type="compositionally biased region" description="Basic and acidic residues" evidence="19">
    <location>
        <begin position="29"/>
        <end position="44"/>
    </location>
</feature>
<comment type="function">
    <text evidence="17">Mediates the voltage-dependent sodium ion permeability of excitable membranes. Assuming opened or closed conformations in response to the voltage difference across the membrane, the protein forms a sodium-selective channel through which Na(+) ions may pass in accordance with their electrochemical gradient.</text>
</comment>
<feature type="transmembrane region" description="Helical" evidence="17">
    <location>
        <begin position="1543"/>
        <end position="1561"/>
    </location>
</feature>
<feature type="transmembrane region" description="Helical" evidence="17">
    <location>
        <begin position="1734"/>
        <end position="1757"/>
    </location>
</feature>
<dbReference type="PRINTS" id="PR00170">
    <property type="entry name" value="NACHANNEL"/>
</dbReference>
<feature type="transmembrane region" description="Helical" evidence="17">
    <location>
        <begin position="170"/>
        <end position="189"/>
    </location>
</feature>
<evidence type="ECO:0000256" key="3">
    <source>
        <dbReference type="ARBA" id="ARBA00022461"/>
    </source>
</evidence>
<dbReference type="InterPro" id="IPR058542">
    <property type="entry name" value="IQ_SCN5A_C"/>
</dbReference>
<dbReference type="SUPFAM" id="SSF81324">
    <property type="entry name" value="Voltage-gated potassium channels"/>
    <property type="match status" value="4"/>
</dbReference>
<dbReference type="FunFam" id="1.10.238.10:FF:000002">
    <property type="entry name" value="Sodium channel protein"/>
    <property type="match status" value="1"/>
</dbReference>
<keyword evidence="8 17" id="KW-0851">Voltage-gated channel</keyword>
<reference evidence="24" key="1">
    <citation type="submission" date="2025-08" db="UniProtKB">
        <authorList>
            <consortium name="Ensembl"/>
        </authorList>
    </citation>
    <scope>IDENTIFICATION</scope>
</reference>
<dbReference type="Gene3D" id="1.20.120.350">
    <property type="entry name" value="Voltage-gated potassium channels. Chain C"/>
    <property type="match status" value="4"/>
</dbReference>
<keyword evidence="9 17" id="KW-1133">Transmembrane helix</keyword>
<dbReference type="InterPro" id="IPR001696">
    <property type="entry name" value="Na_channel_asu"/>
</dbReference>
<evidence type="ECO:0000256" key="13">
    <source>
        <dbReference type="ARBA" id="ARBA00023157"/>
    </source>
</evidence>
<feature type="region of interest" description="Disordered" evidence="19">
    <location>
        <begin position="28"/>
        <end position="59"/>
    </location>
</feature>
<comment type="catalytic activity">
    <reaction evidence="16">
        <text>Na(+)(in) = Na(+)(out)</text>
        <dbReference type="Rhea" id="RHEA:34963"/>
        <dbReference type="ChEBI" id="CHEBI:29101"/>
    </reaction>
</comment>
<feature type="region of interest" description="Disordered" evidence="19">
    <location>
        <begin position="569"/>
        <end position="609"/>
    </location>
</feature>
<dbReference type="InterPro" id="IPR005821">
    <property type="entry name" value="Ion_trans_dom"/>
</dbReference>
<evidence type="ECO:0000256" key="6">
    <source>
        <dbReference type="ARBA" id="ARBA00022692"/>
    </source>
</evidence>
<evidence type="ECO:0000256" key="4">
    <source>
        <dbReference type="ARBA" id="ARBA00022475"/>
    </source>
</evidence>
<dbReference type="Pfam" id="PF00520">
    <property type="entry name" value="Ion_trans"/>
    <property type="match status" value="4"/>
</dbReference>
<feature type="transmembrane region" description="Helical" evidence="17">
    <location>
        <begin position="1432"/>
        <end position="1455"/>
    </location>
</feature>
<dbReference type="Pfam" id="PF24609">
    <property type="entry name" value="IQ_SCN5A_C"/>
    <property type="match status" value="1"/>
</dbReference>
<dbReference type="InterPro" id="IPR010526">
    <property type="entry name" value="Na_trans_assoc_dom"/>
</dbReference>
<name>A0A8B9D5F3_ANSCY</name>
<feature type="domain" description="SCN5A-like C-terminal IQ motif" evidence="23">
    <location>
        <begin position="1879"/>
        <end position="1911"/>
    </location>
</feature>
<sequence>MEQPVLVPPGPDSFQYFTRESLAAIEQRIAAEKAKNSKQDRKDNDDENGPKPNSDLEAGKTLPFIYGDIPPGMVSEPLEDMDPYYINKKTFIVLNKGKAIFRFSATSALMLIMCTILTNCVFMTMSNPPDWTKNVEYTFTGIYTFESLIKIIARGFCLEDFTFLRDPWNWLDFTVITFAYVTEFVNLGNVSALRTFRVLRALKTISVIPGLKTIVGALIQSVKKLSDVMILTVFCLSVFALIGLQLFMGNLRNKCLQWPPENFTLETNITSQLNSTIGENGTLVNSTVAPFDWKGYIEDESHFYFLEGQNDALLCGNSSDAGQCPEGYTCVKAGRNPNYGYTSFDTFSWAFLSLFRLMTQDFWENLYQLTLRAAGKTYMIFFVLVIFLGSFYLINLILAVVAMAYEEQNQATMEEAEQKEAEFQQMLEQLKKQQEAAAVAAAAAVTASAESREPSAAEGAGGLSESSSEASKLSSKSAKERRNRRKKRKQKEQSGGEEKEEDEFHKSESEDSIRRKGFRLSIEGNRLTYEKKYSSPHQSLLSIRGSLFSPRRNSRTSLFSFRGRAKDIGSENDFADDEHSTFEDNDSRRDSLFVPRRHGERRNSNISQASRSSRMLAVFPVNGKMHSTVDCNGVVSLVGGPSVPTSPVGQLLPEGTTTETEMRKRVSSSFHVSMDFLEDPALRERAMSIASILTNTVEELEESRQKCPPCWYKFANIFLIWDCSPHWLKVKHIVNLVVMDPFVDLAITICIVLNTLFMAMEHYPMTDEFNNVLSVGNLVFTGIFTAEMFLKIIAMDPYYYFQEGWNIFDGFIVTLSLVELGLADVEGLSVLRSFRLLRVFKLAKSWPTLNMLIKIIGNSVGALGNLTLVLAIIVFIFAVVGMQLFGKNYKECVCKIASDCVLPRWHMQDFFHSFLIVFRVLCGEWIETMWDCMEVAGQAMCLTVFMMVMVIGNLVVLNLFLALLLSSFSADNLAVTDDDNEMNNLQIAVARMQKGIDYVKRKAREFIQKAFVKKQKALDEIKPLEDLNNKNSCISNHTTVELSKDHDYIKDANGTTSGIGTGSSVEKYIIDESDYMSFINNPSLTVTVPIAVGESDFENLNTEEFSSESDLEESKEKLNMSSSSEGSTVDIGLPAEEQPEAEPEEAMEPEACFTEGCVRRFKCCQVSVEEGRGKQWWNLRKTCFKIVEHNWFETFIVFMILLSSGALAFEDIYIEQRKTIKTMLEYADKVFTYIFILEMLLKWVAYGYQTYFTNAWCWLDFLIVDVSLVSLTANALGYSELGAIKSLRTLRALRPLRALSRFEGMRVVVNALLGAIPSIMNVLLVCLIFWLIFSIMGVNLFAGKFYYCVNTTTDERFEVDQINNFSQCEELIKNNQSARWKNVKVNFDNVGFGYLSLLQVATFKGWMDIMYAAIDSRDVLQQPKYEDNLYMYLYFVIFIIFGSFFTLNLFIGVIIDNFNQQKKKISQDIFMTEEQKKYYNAMKKLGSKKPQKPIPRPGNKFQGMVFDFVTQQAFDISIMILICLNMVTMMVETDDQSKEMENILYWINLVFIVLFTGECVLKLISLRHYYFTIGWNIFDFVVVILSIVGMFLAEMIEKYFVSPTLFRVIRLARIGRILRLIKGAKGIRTLLFALMMSLPALFNIGLLLFLVMFIYAIFGMSNFAYVKREVGIDDMFNFETFGNSMICLFQITTSAGWDGLLAPILNSGKPDCDPDKPHPGSSVKGDCGNPSVGIFFFVSYIIISFLVVVNMYIAVILENFSVATEESAEPLSEDDFEMFYEVWEKFDPDATQFMEFEKLSDFAAALDPPLHLPKPNKVQLIAMDLPMVSGDRIHCLDILFAFTKRVLGESGEMDALRIQMEDRFMASNPSKASYEPITTTLKRKQEEVSAVIIQRAYRRHLLKRTVKQASFIYNKNKMEGGAGQGMKDEILIDKLNENSFTEKTDITASTAVCPPSYDRVTRLVKEKHEKEDKDVQK</sequence>
<feature type="compositionally biased region" description="Basic and acidic residues" evidence="19">
    <location>
        <begin position="577"/>
        <end position="591"/>
    </location>
</feature>
<dbReference type="CDD" id="cd13433">
    <property type="entry name" value="Na_channel_gate"/>
    <property type="match status" value="1"/>
</dbReference>
<evidence type="ECO:0000259" key="22">
    <source>
        <dbReference type="Pfam" id="PF11933"/>
    </source>
</evidence>
<feature type="domain" description="Ion transport" evidence="20">
    <location>
        <begin position="1512"/>
        <end position="1767"/>
    </location>
</feature>
<evidence type="ECO:0000313" key="25">
    <source>
        <dbReference type="Proteomes" id="UP000694521"/>
    </source>
</evidence>
<dbReference type="InterPro" id="IPR024583">
    <property type="entry name" value="Na_trans_cytopl"/>
</dbReference>
<evidence type="ECO:0000259" key="21">
    <source>
        <dbReference type="Pfam" id="PF06512"/>
    </source>
</evidence>
<reference evidence="24" key="2">
    <citation type="submission" date="2025-09" db="UniProtKB">
        <authorList>
            <consortium name="Ensembl"/>
        </authorList>
    </citation>
    <scope>IDENTIFICATION</scope>
</reference>
<dbReference type="Gene3D" id="1.10.238.10">
    <property type="entry name" value="EF-hand"/>
    <property type="match status" value="1"/>
</dbReference>
<feature type="transmembrane region" description="Helical" evidence="17">
    <location>
        <begin position="1573"/>
        <end position="1593"/>
    </location>
</feature>
<evidence type="ECO:0000256" key="1">
    <source>
        <dbReference type="ARBA" id="ARBA00004651"/>
    </source>
</evidence>
<evidence type="ECO:0000259" key="23">
    <source>
        <dbReference type="Pfam" id="PF24609"/>
    </source>
</evidence>
<dbReference type="FunFam" id="1.10.287.70:FF:000001">
    <property type="entry name" value="Sodium channel protein"/>
    <property type="match status" value="1"/>
</dbReference>
<dbReference type="Proteomes" id="UP000694521">
    <property type="component" value="Unplaced"/>
</dbReference>
<keyword evidence="15 17" id="KW-0407">Ion channel</keyword>
<keyword evidence="25" id="KW-1185">Reference proteome</keyword>
<feature type="transmembrane region" description="Helical" evidence="17">
    <location>
        <begin position="1230"/>
        <end position="1249"/>
    </location>
</feature>
<evidence type="ECO:0000313" key="24">
    <source>
        <dbReference type="Ensembl" id="ENSACDP00005002120.1"/>
    </source>
</evidence>
<evidence type="ECO:0000256" key="7">
    <source>
        <dbReference type="ARBA" id="ARBA00022737"/>
    </source>
</evidence>
<keyword evidence="18" id="KW-0175">Coiled coil</keyword>
<dbReference type="Ensembl" id="ENSACDT00005002470.1">
    <property type="protein sequence ID" value="ENSACDP00005002120.1"/>
    <property type="gene ID" value="ENSACDG00005000878.1"/>
</dbReference>
<feature type="transmembrane region" description="Helical" evidence="17">
    <location>
        <begin position="99"/>
        <end position="125"/>
    </location>
</feature>
<evidence type="ECO:0000256" key="9">
    <source>
        <dbReference type="ARBA" id="ARBA00022989"/>
    </source>
</evidence>
<dbReference type="FunFam" id="1.20.120.350:FF:000005">
    <property type="entry name" value="Sodium channel protein"/>
    <property type="match status" value="1"/>
</dbReference>
<keyword evidence="12 17" id="KW-0472">Membrane</keyword>
<feature type="transmembrane region" description="Helical" evidence="17">
    <location>
        <begin position="1191"/>
        <end position="1209"/>
    </location>
</feature>
<dbReference type="GO" id="GO:0001518">
    <property type="term" value="C:voltage-gated sodium channel complex"/>
    <property type="evidence" value="ECO:0007669"/>
    <property type="project" value="UniProtKB-UniRule"/>
</dbReference>
<keyword evidence="2 17" id="KW-0813">Transport</keyword>
<feature type="domain" description="Ion transport" evidence="20">
    <location>
        <begin position="110"/>
        <end position="412"/>
    </location>
</feature>
<keyword evidence="11 17" id="KW-0406">Ion transport</keyword>
<keyword evidence="6 17" id="KW-0812">Transmembrane</keyword>
<feature type="domain" description="Voltage-gated Na+ ion channel cytoplasmic" evidence="22">
    <location>
        <begin position="539"/>
        <end position="691"/>
    </location>
</feature>
<feature type="transmembrane region" description="Helical" evidence="17">
    <location>
        <begin position="378"/>
        <end position="405"/>
    </location>
</feature>
<feature type="region of interest" description="Disordered" evidence="19">
    <location>
        <begin position="450"/>
        <end position="513"/>
    </location>
</feature>
<accession>A0A8B9D5F3</accession>
<dbReference type="FunFam" id="1.20.120.350:FF:000002">
    <property type="entry name" value="Sodium channel protein"/>
    <property type="match status" value="1"/>
</dbReference>
<evidence type="ECO:0000256" key="5">
    <source>
        <dbReference type="ARBA" id="ARBA00022553"/>
    </source>
</evidence>
<keyword evidence="13" id="KW-1015">Disulfide bond</keyword>
<feature type="transmembrane region" description="Helical" evidence="17">
    <location>
        <begin position="939"/>
        <end position="965"/>
    </location>
</feature>
<feature type="domain" description="Ion transport" evidence="20">
    <location>
        <begin position="741"/>
        <end position="970"/>
    </location>
</feature>
<evidence type="ECO:0000256" key="18">
    <source>
        <dbReference type="SAM" id="Coils"/>
    </source>
</evidence>
<keyword evidence="4" id="KW-1003">Cell membrane</keyword>
<dbReference type="InterPro" id="IPR044564">
    <property type="entry name" value="Na_chnl_inactivation_gate"/>
</dbReference>
<organism evidence="24 25">
    <name type="scientific">Anser cygnoides</name>
    <name type="common">Swan goose</name>
    <dbReference type="NCBI Taxonomy" id="8845"/>
    <lineage>
        <taxon>Eukaryota</taxon>
        <taxon>Metazoa</taxon>
        <taxon>Chordata</taxon>
        <taxon>Craniata</taxon>
        <taxon>Vertebrata</taxon>
        <taxon>Euteleostomi</taxon>
        <taxon>Archelosauria</taxon>
        <taxon>Archosauria</taxon>
        <taxon>Dinosauria</taxon>
        <taxon>Saurischia</taxon>
        <taxon>Theropoda</taxon>
        <taxon>Coelurosauria</taxon>
        <taxon>Aves</taxon>
        <taxon>Neognathae</taxon>
        <taxon>Galloanserae</taxon>
        <taxon>Anseriformes</taxon>
        <taxon>Anatidae</taxon>
        <taxon>Anserinae</taxon>
        <taxon>Anser</taxon>
    </lineage>
</organism>
<comment type="caution">
    <text evidence="17">Lacks conserved residue(s) required for the propagation of feature annotation.</text>
</comment>
<evidence type="ECO:0000256" key="8">
    <source>
        <dbReference type="ARBA" id="ARBA00022882"/>
    </source>
</evidence>
<feature type="transmembrane region" description="Helical" evidence="17">
    <location>
        <begin position="1305"/>
        <end position="1333"/>
    </location>
</feature>
<feature type="domain" description="Sodium ion transport-associated" evidence="21">
    <location>
        <begin position="979"/>
        <end position="1185"/>
    </location>
</feature>